<evidence type="ECO:0000313" key="4">
    <source>
        <dbReference type="EMBL" id="KAG6528165.1"/>
    </source>
</evidence>
<reference evidence="4 5" key="1">
    <citation type="submission" date="2020-08" db="EMBL/GenBank/DDBJ databases">
        <title>Plant Genome Project.</title>
        <authorList>
            <person name="Zhang R.-G."/>
        </authorList>
    </citation>
    <scope>NUCLEOTIDE SEQUENCE [LARGE SCALE GENOMIC DNA]</scope>
    <source>
        <tissue evidence="4">Rhizome</tissue>
    </source>
</reference>
<dbReference type="AlphaFoldDB" id="A0A8J5HNY7"/>
<accession>A0A8J5HNY7</accession>
<proteinExistence type="predicted"/>
<feature type="region of interest" description="Disordered" evidence="3">
    <location>
        <begin position="1"/>
        <end position="67"/>
    </location>
</feature>
<dbReference type="GO" id="GO:0042054">
    <property type="term" value="F:histone methyltransferase activity"/>
    <property type="evidence" value="ECO:0007669"/>
    <property type="project" value="TreeGrafter"/>
</dbReference>
<dbReference type="InterPro" id="IPR025799">
    <property type="entry name" value="Arg_MeTrfase"/>
</dbReference>
<name>A0A8J5HNY7_ZINOF</name>
<evidence type="ECO:0000256" key="2">
    <source>
        <dbReference type="PROSITE-ProRule" id="PRU01015"/>
    </source>
</evidence>
<dbReference type="GO" id="GO:0005634">
    <property type="term" value="C:nucleus"/>
    <property type="evidence" value="ECO:0007669"/>
    <property type="project" value="TreeGrafter"/>
</dbReference>
<dbReference type="PANTHER" id="PTHR11006:SF53">
    <property type="entry name" value="PROTEIN ARGININE N-METHYLTRANSFERASE 3"/>
    <property type="match status" value="1"/>
</dbReference>
<dbReference type="PROSITE" id="PS51678">
    <property type="entry name" value="SAM_MT_PRMT"/>
    <property type="match status" value="1"/>
</dbReference>
<gene>
    <name evidence="4" type="ORF">ZIOFF_010315</name>
</gene>
<keyword evidence="2" id="KW-0489">Methyltransferase</keyword>
<comment type="caution">
    <text evidence="4">The sequence shown here is derived from an EMBL/GenBank/DDBJ whole genome shotgun (WGS) entry which is preliminary data.</text>
</comment>
<keyword evidence="1 2" id="KW-0949">S-adenosyl-L-methionine</keyword>
<organism evidence="4 5">
    <name type="scientific">Zingiber officinale</name>
    <name type="common">Ginger</name>
    <name type="synonym">Amomum zingiber</name>
    <dbReference type="NCBI Taxonomy" id="94328"/>
    <lineage>
        <taxon>Eukaryota</taxon>
        <taxon>Viridiplantae</taxon>
        <taxon>Streptophyta</taxon>
        <taxon>Embryophyta</taxon>
        <taxon>Tracheophyta</taxon>
        <taxon>Spermatophyta</taxon>
        <taxon>Magnoliopsida</taxon>
        <taxon>Liliopsida</taxon>
        <taxon>Zingiberales</taxon>
        <taxon>Zingiberaceae</taxon>
        <taxon>Zingiber</taxon>
    </lineage>
</organism>
<sequence>MDLGHGDDGFGSVEQRREKKGSALLAPIRNQPEQRRAGKRPKLGHDTRGRIPPIRSGGRQCRKGKKGERVVAVEGGKMKTTKGGKVMNPTDAYRKEIRKEVKQVRNTNSLVPFPLVHSRPQDIFSALWMMVLYDKMFNSFLWTIALVERILHLSENPGYRGFGCGIWPDVGGERAVLLGKVGARSAERSKGNRRALLAALEPGERSEAFRRSVLFSQLESPCLSRRLPHASFSNCASSVTLLCSISGKWNNYLRRTVQFNLDPFNEHNDVDLWEALETAHLKMRSKILALDEATAAVDVRTDALIQKTKFWTKATEMLKDVVRTKTYQNVIYQNTFLFKNKVVLDVGVGTGILSLFCAKVGAKHVYAVECSQMADMAKEIVRTNGYSDGDQ</sequence>
<keyword evidence="5" id="KW-1185">Reference proteome</keyword>
<evidence type="ECO:0000256" key="1">
    <source>
        <dbReference type="ARBA" id="ARBA00022691"/>
    </source>
</evidence>
<dbReference type="GO" id="GO:0032259">
    <property type="term" value="P:methylation"/>
    <property type="evidence" value="ECO:0007669"/>
    <property type="project" value="UniProtKB-KW"/>
</dbReference>
<keyword evidence="2" id="KW-0808">Transferase</keyword>
<evidence type="ECO:0000313" key="5">
    <source>
        <dbReference type="Proteomes" id="UP000734854"/>
    </source>
</evidence>
<dbReference type="EMBL" id="JACMSC010000003">
    <property type="protein sequence ID" value="KAG6528165.1"/>
    <property type="molecule type" value="Genomic_DNA"/>
</dbReference>
<dbReference type="Proteomes" id="UP000734854">
    <property type="component" value="Unassembled WGS sequence"/>
</dbReference>
<dbReference type="PANTHER" id="PTHR11006">
    <property type="entry name" value="PROTEIN ARGININE N-METHYLTRANSFERASE"/>
    <property type="match status" value="1"/>
</dbReference>
<protein>
    <submittedName>
        <fullName evidence="4">Uncharacterized protein</fullName>
    </submittedName>
</protein>
<evidence type="ECO:0000256" key="3">
    <source>
        <dbReference type="SAM" id="MobiDB-lite"/>
    </source>
</evidence>
<feature type="compositionally biased region" description="Low complexity" evidence="3">
    <location>
        <begin position="50"/>
        <end position="59"/>
    </location>
</feature>
<dbReference type="Pfam" id="PF06325">
    <property type="entry name" value="PrmA"/>
    <property type="match status" value="1"/>
</dbReference>
<dbReference type="Gene3D" id="3.40.50.150">
    <property type="entry name" value="Vaccinia Virus protein VP39"/>
    <property type="match status" value="1"/>
</dbReference>
<dbReference type="GO" id="GO:0016274">
    <property type="term" value="F:protein-arginine N-methyltransferase activity"/>
    <property type="evidence" value="ECO:0007669"/>
    <property type="project" value="InterPro"/>
</dbReference>
<dbReference type="CDD" id="cd02440">
    <property type="entry name" value="AdoMet_MTases"/>
    <property type="match status" value="1"/>
</dbReference>
<dbReference type="InterPro" id="IPR029063">
    <property type="entry name" value="SAM-dependent_MTases_sf"/>
</dbReference>
<dbReference type="SUPFAM" id="SSF53335">
    <property type="entry name" value="S-adenosyl-L-methionine-dependent methyltransferases"/>
    <property type="match status" value="1"/>
</dbReference>
<feature type="compositionally biased region" description="Basic and acidic residues" evidence="3">
    <location>
        <begin position="1"/>
        <end position="21"/>
    </location>
</feature>